<feature type="non-terminal residue" evidence="1">
    <location>
        <position position="1"/>
    </location>
</feature>
<evidence type="ECO:0000313" key="1">
    <source>
        <dbReference type="EMBL" id="CAG8737144.1"/>
    </source>
</evidence>
<proteinExistence type="predicted"/>
<organism evidence="1 2">
    <name type="scientific">Acaulospora colombiana</name>
    <dbReference type="NCBI Taxonomy" id="27376"/>
    <lineage>
        <taxon>Eukaryota</taxon>
        <taxon>Fungi</taxon>
        <taxon>Fungi incertae sedis</taxon>
        <taxon>Mucoromycota</taxon>
        <taxon>Glomeromycotina</taxon>
        <taxon>Glomeromycetes</taxon>
        <taxon>Diversisporales</taxon>
        <taxon>Acaulosporaceae</taxon>
        <taxon>Acaulospora</taxon>
    </lineage>
</organism>
<reference evidence="1" key="1">
    <citation type="submission" date="2021-06" db="EMBL/GenBank/DDBJ databases">
        <authorList>
            <person name="Kallberg Y."/>
            <person name="Tangrot J."/>
            <person name="Rosling A."/>
        </authorList>
    </citation>
    <scope>NUCLEOTIDE SEQUENCE</scope>
    <source>
        <strain evidence="1">CL356</strain>
    </source>
</reference>
<comment type="caution">
    <text evidence="1">The sequence shown here is derived from an EMBL/GenBank/DDBJ whole genome shotgun (WGS) entry which is preliminary data.</text>
</comment>
<dbReference type="Proteomes" id="UP000789525">
    <property type="component" value="Unassembled WGS sequence"/>
</dbReference>
<accession>A0ACA9Q5G6</accession>
<evidence type="ECO:0000313" key="2">
    <source>
        <dbReference type="Proteomes" id="UP000789525"/>
    </source>
</evidence>
<feature type="non-terminal residue" evidence="1">
    <location>
        <position position="93"/>
    </location>
</feature>
<name>A0ACA9Q5G6_9GLOM</name>
<sequence length="93" mass="9969">AAKTLPKLVSKRLKWNKDTAYNATWASKAAWAASSWSTSIAGSSAVSSISAVSFSPASRSIAARIVWIVLHGSSPSEYSQQQVLNRQTTLEKS</sequence>
<protein>
    <submittedName>
        <fullName evidence="1">11912_t:CDS:1</fullName>
    </submittedName>
</protein>
<keyword evidence="2" id="KW-1185">Reference proteome</keyword>
<gene>
    <name evidence="1" type="ORF">ACOLOM_LOCUS11968</name>
</gene>
<dbReference type="EMBL" id="CAJVPT010045941">
    <property type="protein sequence ID" value="CAG8737144.1"/>
    <property type="molecule type" value="Genomic_DNA"/>
</dbReference>